<organism evidence="4 5">
    <name type="scientific">Bifidobacterium xylocopae</name>
    <dbReference type="NCBI Taxonomy" id="2493119"/>
    <lineage>
        <taxon>Bacteria</taxon>
        <taxon>Bacillati</taxon>
        <taxon>Actinomycetota</taxon>
        <taxon>Actinomycetes</taxon>
        <taxon>Bifidobacteriales</taxon>
        <taxon>Bifidobacteriaceae</taxon>
        <taxon>Bifidobacterium</taxon>
    </lineage>
</organism>
<dbReference type="AlphaFoldDB" id="A0A366KBZ0"/>
<gene>
    <name evidence="4" type="ORF">CRD59_04915</name>
</gene>
<evidence type="ECO:0000259" key="3">
    <source>
        <dbReference type="Pfam" id="PF07510"/>
    </source>
</evidence>
<dbReference type="OrthoDB" id="5196645at2"/>
<dbReference type="PANTHER" id="PTHR24094:SF15">
    <property type="entry name" value="AMP-DEPENDENT SYNTHETASE_LIGASE DOMAIN-CONTAINING PROTEIN-RELATED"/>
    <property type="match status" value="1"/>
</dbReference>
<dbReference type="Pfam" id="PF07510">
    <property type="entry name" value="GmrSD_C"/>
    <property type="match status" value="1"/>
</dbReference>
<evidence type="ECO:0000313" key="4">
    <source>
        <dbReference type="EMBL" id="RBP99256.1"/>
    </source>
</evidence>
<keyword evidence="2" id="KW-0472">Membrane</keyword>
<feature type="region of interest" description="Disordered" evidence="1">
    <location>
        <begin position="1"/>
        <end position="35"/>
    </location>
</feature>
<proteinExistence type="predicted"/>
<dbReference type="EMBL" id="PDCH01000008">
    <property type="protein sequence ID" value="RBP99256.1"/>
    <property type="molecule type" value="Genomic_DNA"/>
</dbReference>
<sequence>MGPDGPNRPRRRRKGYGAWGSAGQGPWSRPSHGSVRFRSSSLTERLLIALVLAVVVGITVGLVLPRLSPQVSRMTGGYTATGDAAQTLGSLPVVDRPRVHRHYNRDSFGFKQTDDDGDGCNIREDVLARDLKNVRYTTQGGCKVASGTLQDPYTGRTIPFTRGVRTSSAVQIDHVVALENAWRSGAADWDQARRYRLGNDPYNLLAVDGPSNQEKGSASADYWLPPRAEYHCDYVARQIGVKAKYGLSVTGREKDAMLAVLHSCPGQPVPSG</sequence>
<dbReference type="PANTHER" id="PTHR24094">
    <property type="entry name" value="SECRETED PROTEIN"/>
    <property type="match status" value="1"/>
</dbReference>
<reference evidence="4 5" key="1">
    <citation type="submission" date="2017-10" db="EMBL/GenBank/DDBJ databases">
        <title>Bifidobacterium xylocopum sp. nov. and Bifidobacterium aemilianum sp. nov., from the carpenter bee (Xylocopa violacea) digestive tract.</title>
        <authorList>
            <person name="Alberoni D."/>
            <person name="Baffoni L."/>
            <person name="Di Gioia D."/>
            <person name="Gaggia F."/>
            <person name="Biavati B."/>
        </authorList>
    </citation>
    <scope>NUCLEOTIDE SEQUENCE [LARGE SCALE GENOMIC DNA]</scope>
    <source>
        <strain evidence="4 5">XV2</strain>
    </source>
</reference>
<accession>A0A366KBZ0</accession>
<feature type="transmembrane region" description="Helical" evidence="2">
    <location>
        <begin position="46"/>
        <end position="64"/>
    </location>
</feature>
<keyword evidence="2" id="KW-1133">Transmembrane helix</keyword>
<keyword evidence="5" id="KW-1185">Reference proteome</keyword>
<name>A0A366KBZ0_9BIFI</name>
<comment type="caution">
    <text evidence="4">The sequence shown here is derived from an EMBL/GenBank/DDBJ whole genome shotgun (WGS) entry which is preliminary data.</text>
</comment>
<evidence type="ECO:0000313" key="5">
    <source>
        <dbReference type="Proteomes" id="UP000252345"/>
    </source>
</evidence>
<dbReference type="Proteomes" id="UP000252345">
    <property type="component" value="Unassembled WGS sequence"/>
</dbReference>
<keyword evidence="2" id="KW-0812">Transmembrane</keyword>
<evidence type="ECO:0000256" key="1">
    <source>
        <dbReference type="SAM" id="MobiDB-lite"/>
    </source>
</evidence>
<evidence type="ECO:0000256" key="2">
    <source>
        <dbReference type="SAM" id="Phobius"/>
    </source>
</evidence>
<dbReference type="RefSeq" id="WP_113853612.1">
    <property type="nucleotide sequence ID" value="NZ_PDCH01000008.1"/>
</dbReference>
<feature type="domain" description="GmrSD restriction endonucleases C-terminal" evidence="3">
    <location>
        <begin position="123"/>
        <end position="259"/>
    </location>
</feature>
<protein>
    <submittedName>
        <fullName evidence="4">Deoxyribonuclease</fullName>
    </submittedName>
</protein>
<dbReference type="InterPro" id="IPR011089">
    <property type="entry name" value="GmrSD_C"/>
</dbReference>